<evidence type="ECO:0000313" key="2">
    <source>
        <dbReference type="EMBL" id="KAG7512805.1"/>
    </source>
</evidence>
<name>A0AAV6S7W2_SOLSE</name>
<gene>
    <name evidence="2" type="ORF">JOB18_040261</name>
</gene>
<dbReference type="Proteomes" id="UP000693946">
    <property type="component" value="Linkage Group LG15"/>
</dbReference>
<feature type="region of interest" description="Disordered" evidence="1">
    <location>
        <begin position="1"/>
        <end position="20"/>
    </location>
</feature>
<evidence type="ECO:0000256" key="1">
    <source>
        <dbReference type="SAM" id="MobiDB-lite"/>
    </source>
</evidence>
<dbReference type="EMBL" id="JAGKHQ010000007">
    <property type="protein sequence ID" value="KAG7512805.1"/>
    <property type="molecule type" value="Genomic_DNA"/>
</dbReference>
<proteinExistence type="predicted"/>
<reference evidence="2 3" key="1">
    <citation type="journal article" date="2021" name="Sci. Rep.">
        <title>Chromosome anchoring in Senegalese sole (Solea senegalensis) reveals sex-associated markers and genome rearrangements in flatfish.</title>
        <authorList>
            <person name="Guerrero-Cozar I."/>
            <person name="Gomez-Garrido J."/>
            <person name="Berbel C."/>
            <person name="Martinez-Blanch J.F."/>
            <person name="Alioto T."/>
            <person name="Claros M.G."/>
            <person name="Gagnaire P.A."/>
            <person name="Manchado M."/>
        </authorList>
    </citation>
    <scope>NUCLEOTIDE SEQUENCE [LARGE SCALE GENOMIC DNA]</scope>
    <source>
        <strain evidence="2">Sse05_10M</strain>
    </source>
</reference>
<sequence length="151" mass="18547">MCASLLGREKRKRRRRRRRRRRCGRECLGKEREKENGINIIAHRCHISSWKDALQMLHHRPSQFHCRRWLTSLSDLTNHGSKQLGLWLVRLIRRPPWRTNQILQDTEGKPKDETVNPELRGQHFSQPRFQTNMWLFNQLSDWWEQRRKIYE</sequence>
<protein>
    <submittedName>
        <fullName evidence="2">Uncharacterized protein</fullName>
    </submittedName>
</protein>
<evidence type="ECO:0000313" key="3">
    <source>
        <dbReference type="Proteomes" id="UP000693946"/>
    </source>
</evidence>
<organism evidence="2 3">
    <name type="scientific">Solea senegalensis</name>
    <name type="common">Senegalese sole</name>
    <dbReference type="NCBI Taxonomy" id="28829"/>
    <lineage>
        <taxon>Eukaryota</taxon>
        <taxon>Metazoa</taxon>
        <taxon>Chordata</taxon>
        <taxon>Craniata</taxon>
        <taxon>Vertebrata</taxon>
        <taxon>Euteleostomi</taxon>
        <taxon>Actinopterygii</taxon>
        <taxon>Neopterygii</taxon>
        <taxon>Teleostei</taxon>
        <taxon>Neoteleostei</taxon>
        <taxon>Acanthomorphata</taxon>
        <taxon>Carangaria</taxon>
        <taxon>Pleuronectiformes</taxon>
        <taxon>Pleuronectoidei</taxon>
        <taxon>Soleidae</taxon>
        <taxon>Solea</taxon>
    </lineage>
</organism>
<feature type="compositionally biased region" description="Basic residues" evidence="1">
    <location>
        <begin position="9"/>
        <end position="20"/>
    </location>
</feature>
<accession>A0AAV6S7W2</accession>
<comment type="caution">
    <text evidence="2">The sequence shown here is derived from an EMBL/GenBank/DDBJ whole genome shotgun (WGS) entry which is preliminary data.</text>
</comment>
<keyword evidence="3" id="KW-1185">Reference proteome</keyword>
<dbReference type="AlphaFoldDB" id="A0AAV6S7W2"/>